<evidence type="ECO:0000313" key="2">
    <source>
        <dbReference type="EMBL" id="MFC0469226.1"/>
    </source>
</evidence>
<feature type="domain" description="Xylose isomerase-like TIM barrel" evidence="1">
    <location>
        <begin position="21"/>
        <end position="260"/>
    </location>
</feature>
<dbReference type="RefSeq" id="WP_335963581.1">
    <property type="nucleotide sequence ID" value="NZ_JAXBLX010000055.1"/>
</dbReference>
<dbReference type="EMBL" id="JBHLUX010000003">
    <property type="protein sequence ID" value="MFC0469226.1"/>
    <property type="molecule type" value="Genomic_DNA"/>
</dbReference>
<dbReference type="InterPro" id="IPR013022">
    <property type="entry name" value="Xyl_isomerase-like_TIM-brl"/>
</dbReference>
<keyword evidence="3" id="KW-1185">Reference proteome</keyword>
<dbReference type="PANTHER" id="PTHR12110">
    <property type="entry name" value="HYDROXYPYRUVATE ISOMERASE"/>
    <property type="match status" value="1"/>
</dbReference>
<sequence length="282" mass="31260">MLKGLSKAGLGDVGDLMNFVQLTSKYKFEAIDIDGSSLIEMISSIGLERAKQFFQDHNVQIATFGLSVEWRKSEEEFIKGIKQLVLDAEAASALGCNSCTTYILPSTDYNAAQFMALATRRLRTCAQILGSYGIKLGLEFVGPHHLRTMWENPFIWTMEQTLDFIDAIGEKNVGLLVDAYHCYTTGVNYKDLTKLDVNQIVHVHINDAKAVPIEEVLDNDRLYPGEGVIDLVGFLQALKEIGYVGPVSQEVLTQQVLPESTELLLEKSAQAYATLYRAAGIE</sequence>
<dbReference type="PANTHER" id="PTHR12110:SF21">
    <property type="entry name" value="XYLOSE ISOMERASE-LIKE TIM BARREL DOMAIN-CONTAINING PROTEIN"/>
    <property type="match status" value="1"/>
</dbReference>
<dbReference type="Proteomes" id="UP001589838">
    <property type="component" value="Unassembled WGS sequence"/>
</dbReference>
<dbReference type="InterPro" id="IPR036237">
    <property type="entry name" value="Xyl_isomerase-like_sf"/>
</dbReference>
<name>A0ABV6K7E1_9BACI</name>
<gene>
    <name evidence="2" type="ORF">ACFFHM_01395</name>
</gene>
<dbReference type="Pfam" id="PF01261">
    <property type="entry name" value="AP_endonuc_2"/>
    <property type="match status" value="1"/>
</dbReference>
<reference evidence="2 3" key="1">
    <citation type="submission" date="2024-09" db="EMBL/GenBank/DDBJ databases">
        <authorList>
            <person name="Sun Q."/>
            <person name="Mori K."/>
        </authorList>
    </citation>
    <scope>NUCLEOTIDE SEQUENCE [LARGE SCALE GENOMIC DNA]</scope>
    <source>
        <strain evidence="2 3">NCAIM B.02610</strain>
    </source>
</reference>
<evidence type="ECO:0000259" key="1">
    <source>
        <dbReference type="Pfam" id="PF01261"/>
    </source>
</evidence>
<dbReference type="InterPro" id="IPR050312">
    <property type="entry name" value="IolE/XylAMocC-like"/>
</dbReference>
<comment type="caution">
    <text evidence="2">The sequence shown here is derived from an EMBL/GenBank/DDBJ whole genome shotgun (WGS) entry which is preliminary data.</text>
</comment>
<evidence type="ECO:0000313" key="3">
    <source>
        <dbReference type="Proteomes" id="UP001589838"/>
    </source>
</evidence>
<keyword evidence="2" id="KW-0413">Isomerase</keyword>
<organism evidence="2 3">
    <name type="scientific">Halalkalibacter kiskunsagensis</name>
    <dbReference type="NCBI Taxonomy" id="1548599"/>
    <lineage>
        <taxon>Bacteria</taxon>
        <taxon>Bacillati</taxon>
        <taxon>Bacillota</taxon>
        <taxon>Bacilli</taxon>
        <taxon>Bacillales</taxon>
        <taxon>Bacillaceae</taxon>
        <taxon>Halalkalibacter</taxon>
    </lineage>
</organism>
<dbReference type="SUPFAM" id="SSF51658">
    <property type="entry name" value="Xylose isomerase-like"/>
    <property type="match status" value="1"/>
</dbReference>
<dbReference type="GO" id="GO:0016853">
    <property type="term" value="F:isomerase activity"/>
    <property type="evidence" value="ECO:0007669"/>
    <property type="project" value="UniProtKB-KW"/>
</dbReference>
<protein>
    <submittedName>
        <fullName evidence="2">Sugar phosphate isomerase/epimerase family protein</fullName>
    </submittedName>
</protein>
<accession>A0ABV6K7E1</accession>
<proteinExistence type="predicted"/>
<dbReference type="Gene3D" id="3.20.20.150">
    <property type="entry name" value="Divalent-metal-dependent TIM barrel enzymes"/>
    <property type="match status" value="1"/>
</dbReference>